<name>A0A517M4Z6_9BACT</name>
<accession>A0A517M4Z6</accession>
<evidence type="ECO:0000313" key="2">
    <source>
        <dbReference type="EMBL" id="QDS89940.1"/>
    </source>
</evidence>
<organism evidence="2 3">
    <name type="scientific">Rosistilla ulvae</name>
    <dbReference type="NCBI Taxonomy" id="1930277"/>
    <lineage>
        <taxon>Bacteria</taxon>
        <taxon>Pseudomonadati</taxon>
        <taxon>Planctomycetota</taxon>
        <taxon>Planctomycetia</taxon>
        <taxon>Pirellulales</taxon>
        <taxon>Pirellulaceae</taxon>
        <taxon>Rosistilla</taxon>
    </lineage>
</organism>
<proteinExistence type="predicted"/>
<dbReference type="EMBL" id="CP036261">
    <property type="protein sequence ID" value="QDS89940.1"/>
    <property type="molecule type" value="Genomic_DNA"/>
</dbReference>
<gene>
    <name evidence="2" type="ORF">EC9_41420</name>
</gene>
<evidence type="ECO:0000256" key="1">
    <source>
        <dbReference type="SAM" id="MobiDB-lite"/>
    </source>
</evidence>
<reference evidence="2 3" key="1">
    <citation type="submission" date="2019-02" db="EMBL/GenBank/DDBJ databases">
        <title>Deep-cultivation of Planctomycetes and their phenomic and genomic characterization uncovers novel biology.</title>
        <authorList>
            <person name="Wiegand S."/>
            <person name="Jogler M."/>
            <person name="Boedeker C."/>
            <person name="Pinto D."/>
            <person name="Vollmers J."/>
            <person name="Rivas-Marin E."/>
            <person name="Kohn T."/>
            <person name="Peeters S.H."/>
            <person name="Heuer A."/>
            <person name="Rast P."/>
            <person name="Oberbeckmann S."/>
            <person name="Bunk B."/>
            <person name="Jeske O."/>
            <person name="Meyerdierks A."/>
            <person name="Storesund J.E."/>
            <person name="Kallscheuer N."/>
            <person name="Luecker S."/>
            <person name="Lage O.M."/>
            <person name="Pohl T."/>
            <person name="Merkel B.J."/>
            <person name="Hornburger P."/>
            <person name="Mueller R.-W."/>
            <person name="Bruemmer F."/>
            <person name="Labrenz M."/>
            <person name="Spormann A.M."/>
            <person name="Op den Camp H."/>
            <person name="Overmann J."/>
            <person name="Amann R."/>
            <person name="Jetten M.S.M."/>
            <person name="Mascher T."/>
            <person name="Medema M.H."/>
            <person name="Devos D.P."/>
            <person name="Kaster A.-K."/>
            <person name="Ovreas L."/>
            <person name="Rohde M."/>
            <person name="Galperin M.Y."/>
            <person name="Jogler C."/>
        </authorList>
    </citation>
    <scope>NUCLEOTIDE SEQUENCE [LARGE SCALE GENOMIC DNA]</scope>
    <source>
        <strain evidence="2 3">EC9</strain>
    </source>
</reference>
<dbReference type="AlphaFoldDB" id="A0A517M4Z6"/>
<protein>
    <submittedName>
        <fullName evidence="2">Uncharacterized protein</fullName>
    </submittedName>
</protein>
<dbReference type="KEGG" id="ruv:EC9_41420"/>
<evidence type="ECO:0000313" key="3">
    <source>
        <dbReference type="Proteomes" id="UP000319557"/>
    </source>
</evidence>
<sequence>MVLPYAKLYGVPAAMTRMFFRWESSSSQSRVRQSWSGGVEQRTAGAGARGGFVDRHQDRVGGAGALSSFFAYRGEMVMVRP</sequence>
<dbReference type="Proteomes" id="UP000319557">
    <property type="component" value="Chromosome"/>
</dbReference>
<keyword evidence="3" id="KW-1185">Reference proteome</keyword>
<feature type="region of interest" description="Disordered" evidence="1">
    <location>
        <begin position="31"/>
        <end position="53"/>
    </location>
</feature>